<keyword evidence="3" id="KW-0472">Membrane</keyword>
<evidence type="ECO:0000256" key="1">
    <source>
        <dbReference type="ARBA" id="ARBA00023242"/>
    </source>
</evidence>
<keyword evidence="6" id="KW-1185">Reference proteome</keyword>
<dbReference type="SMART" id="SM00906">
    <property type="entry name" value="Fungal_trans"/>
    <property type="match status" value="1"/>
</dbReference>
<feature type="region of interest" description="Disordered" evidence="2">
    <location>
        <begin position="326"/>
        <end position="350"/>
    </location>
</feature>
<accession>A0AAW0RR95</accession>
<evidence type="ECO:0000256" key="3">
    <source>
        <dbReference type="SAM" id="Phobius"/>
    </source>
</evidence>
<dbReference type="Pfam" id="PF04082">
    <property type="entry name" value="Fungal_trans"/>
    <property type="match status" value="1"/>
</dbReference>
<keyword evidence="1" id="KW-0539">Nucleus</keyword>
<organism evidence="5 6">
    <name type="scientific">Beauveria asiatica</name>
    <dbReference type="NCBI Taxonomy" id="1069075"/>
    <lineage>
        <taxon>Eukaryota</taxon>
        <taxon>Fungi</taxon>
        <taxon>Dikarya</taxon>
        <taxon>Ascomycota</taxon>
        <taxon>Pezizomycotina</taxon>
        <taxon>Sordariomycetes</taxon>
        <taxon>Hypocreomycetidae</taxon>
        <taxon>Hypocreales</taxon>
        <taxon>Cordycipitaceae</taxon>
        <taxon>Beauveria</taxon>
    </lineage>
</organism>
<dbReference type="CDD" id="cd12148">
    <property type="entry name" value="fungal_TF_MHR"/>
    <property type="match status" value="1"/>
</dbReference>
<dbReference type="PANTHER" id="PTHR46910:SF25">
    <property type="entry name" value="ABC-TRANSPORTER-REGULATING TRANSCRIPTION FACTOR"/>
    <property type="match status" value="1"/>
</dbReference>
<feature type="domain" description="Xylanolytic transcriptional activator regulatory" evidence="4">
    <location>
        <begin position="142"/>
        <end position="215"/>
    </location>
</feature>
<dbReference type="GO" id="GO:0003677">
    <property type="term" value="F:DNA binding"/>
    <property type="evidence" value="ECO:0007669"/>
    <property type="project" value="InterPro"/>
</dbReference>
<comment type="caution">
    <text evidence="5">The sequence shown here is derived from an EMBL/GenBank/DDBJ whole genome shotgun (WGS) entry which is preliminary data.</text>
</comment>
<dbReference type="GO" id="GO:0006351">
    <property type="term" value="P:DNA-templated transcription"/>
    <property type="evidence" value="ECO:0007669"/>
    <property type="project" value="InterPro"/>
</dbReference>
<protein>
    <recommendedName>
        <fullName evidence="4">Xylanolytic transcriptional activator regulatory domain-containing protein</fullName>
    </recommendedName>
</protein>
<feature type="transmembrane region" description="Helical" evidence="3">
    <location>
        <begin position="372"/>
        <end position="391"/>
    </location>
</feature>
<dbReference type="Proteomes" id="UP001397290">
    <property type="component" value="Unassembled WGS sequence"/>
</dbReference>
<keyword evidence="3" id="KW-0812">Transmembrane</keyword>
<dbReference type="PANTHER" id="PTHR46910">
    <property type="entry name" value="TRANSCRIPTION FACTOR PDR1"/>
    <property type="match status" value="1"/>
</dbReference>
<gene>
    <name evidence="5" type="ORF">G3M48_005657</name>
</gene>
<dbReference type="InterPro" id="IPR050987">
    <property type="entry name" value="AtrR-like"/>
</dbReference>
<dbReference type="GO" id="GO:0008270">
    <property type="term" value="F:zinc ion binding"/>
    <property type="evidence" value="ECO:0007669"/>
    <property type="project" value="InterPro"/>
</dbReference>
<dbReference type="GO" id="GO:0003700">
    <property type="term" value="F:DNA-binding transcription factor activity"/>
    <property type="evidence" value="ECO:0007669"/>
    <property type="project" value="InterPro"/>
</dbReference>
<evidence type="ECO:0000313" key="5">
    <source>
        <dbReference type="EMBL" id="KAK8144540.1"/>
    </source>
</evidence>
<proteinExistence type="predicted"/>
<dbReference type="EMBL" id="JAAHCF010000378">
    <property type="protein sequence ID" value="KAK8144540.1"/>
    <property type="molecule type" value="Genomic_DNA"/>
</dbReference>
<keyword evidence="3" id="KW-1133">Transmembrane helix</keyword>
<dbReference type="InterPro" id="IPR007219">
    <property type="entry name" value="XnlR_reg_dom"/>
</dbReference>
<sequence>MESIKAEQDLGCFPRRIFTALPPKTHTITFMASALRDLSELWPLFDGDWVLKILDEQYAAGPANCHDNPPRWATINAMFALALQWKAADSALDEMFPMSWAHFKNAFSIFPELVTRAPDLETCRATLIMAIFMLGTADVRTAHSLLTSAIHLSQVMGLHRKDLHLGLSLADAEQRGRVYWTTYILSSNAAMKYGLPTTFNDDADEADLLRGDSLIAVGDFASPSTKGSILRFMAHLSVIQSEIFKQLYSGVALRKGPVERQSIVTRLDRQLELWRLELPITVRPAHDRTPNVADLEPGFLHLHFAYYYTAWKIHIALLSPKAQPERASASGDNSGDESAGSNMPLSSPPPAAGARATILLLRTMPLQPFTHLWQILGYAVCAVLILVSAVVEDPSCPEGRVNITSIAEFIMYLRRLQRDQGYALESMLAGCFELYTVVFCATKTPRDTLDCEDLGVMTPKKGTYLGA</sequence>
<name>A0AAW0RR95_9HYPO</name>
<evidence type="ECO:0000256" key="2">
    <source>
        <dbReference type="SAM" id="MobiDB-lite"/>
    </source>
</evidence>
<dbReference type="AlphaFoldDB" id="A0AAW0RR95"/>
<evidence type="ECO:0000259" key="4">
    <source>
        <dbReference type="SMART" id="SM00906"/>
    </source>
</evidence>
<reference evidence="5 6" key="1">
    <citation type="submission" date="2020-02" db="EMBL/GenBank/DDBJ databases">
        <title>Comparative genomics of the hypocrealean fungal genus Beauvera.</title>
        <authorList>
            <person name="Showalter D.N."/>
            <person name="Bushley K.E."/>
            <person name="Rehner S.A."/>
        </authorList>
    </citation>
    <scope>NUCLEOTIDE SEQUENCE [LARGE SCALE GENOMIC DNA]</scope>
    <source>
        <strain evidence="5 6">ARSEF4384</strain>
    </source>
</reference>
<evidence type="ECO:0000313" key="6">
    <source>
        <dbReference type="Proteomes" id="UP001397290"/>
    </source>
</evidence>